<evidence type="ECO:0008006" key="4">
    <source>
        <dbReference type="Google" id="ProtNLM"/>
    </source>
</evidence>
<dbReference type="InterPro" id="IPR018811">
    <property type="entry name" value="MRX11"/>
</dbReference>
<keyword evidence="1" id="KW-0812">Transmembrane</keyword>
<dbReference type="OrthoDB" id="5580261at2759"/>
<keyword evidence="1" id="KW-1133">Transmembrane helix</keyword>
<gene>
    <name evidence="2" type="ORF">B0J15DRAFT_490655</name>
</gene>
<dbReference type="GO" id="GO:0005739">
    <property type="term" value="C:mitochondrion"/>
    <property type="evidence" value="ECO:0007669"/>
    <property type="project" value="TreeGrafter"/>
</dbReference>
<evidence type="ECO:0000256" key="1">
    <source>
        <dbReference type="SAM" id="Phobius"/>
    </source>
</evidence>
<protein>
    <recommendedName>
        <fullName evidence="4">Mitochondrial seryl-tRNA synthetase</fullName>
    </recommendedName>
</protein>
<accession>A0A9P9HUQ5</accession>
<comment type="caution">
    <text evidence="2">The sequence shown here is derived from an EMBL/GenBank/DDBJ whole genome shotgun (WGS) entry which is preliminary data.</text>
</comment>
<name>A0A9P9HUQ5_FUSSL</name>
<evidence type="ECO:0000313" key="3">
    <source>
        <dbReference type="Proteomes" id="UP000736672"/>
    </source>
</evidence>
<reference evidence="2" key="1">
    <citation type="journal article" date="2021" name="Nat. Commun.">
        <title>Genetic determinants of endophytism in the Arabidopsis root mycobiome.</title>
        <authorList>
            <person name="Mesny F."/>
            <person name="Miyauchi S."/>
            <person name="Thiergart T."/>
            <person name="Pickel B."/>
            <person name="Atanasova L."/>
            <person name="Karlsson M."/>
            <person name="Huettel B."/>
            <person name="Barry K.W."/>
            <person name="Haridas S."/>
            <person name="Chen C."/>
            <person name="Bauer D."/>
            <person name="Andreopoulos W."/>
            <person name="Pangilinan J."/>
            <person name="LaButti K."/>
            <person name="Riley R."/>
            <person name="Lipzen A."/>
            <person name="Clum A."/>
            <person name="Drula E."/>
            <person name="Henrissat B."/>
            <person name="Kohler A."/>
            <person name="Grigoriev I.V."/>
            <person name="Martin F.M."/>
            <person name="Hacquard S."/>
        </authorList>
    </citation>
    <scope>NUCLEOTIDE SEQUENCE</scope>
    <source>
        <strain evidence="2">FSSC 5 MPI-SDFR-AT-0091</strain>
    </source>
</reference>
<dbReference type="PANTHER" id="PTHR28002:SF1">
    <property type="entry name" value="MIOREX COMPLEX COMPONENT 11"/>
    <property type="match status" value="1"/>
</dbReference>
<feature type="transmembrane region" description="Helical" evidence="1">
    <location>
        <begin position="174"/>
        <end position="195"/>
    </location>
</feature>
<organism evidence="2 3">
    <name type="scientific">Fusarium solani</name>
    <name type="common">Filamentous fungus</name>
    <dbReference type="NCBI Taxonomy" id="169388"/>
    <lineage>
        <taxon>Eukaryota</taxon>
        <taxon>Fungi</taxon>
        <taxon>Dikarya</taxon>
        <taxon>Ascomycota</taxon>
        <taxon>Pezizomycotina</taxon>
        <taxon>Sordariomycetes</taxon>
        <taxon>Hypocreomycetidae</taxon>
        <taxon>Hypocreales</taxon>
        <taxon>Nectriaceae</taxon>
        <taxon>Fusarium</taxon>
        <taxon>Fusarium solani species complex</taxon>
    </lineage>
</organism>
<sequence length="205" mass="23346">MRRNLFAFNWRPSLRPRHAPCVCRTSVRTKSSQASRIDRITAKLPRRLQKYTNGLRNAPVSHIVSFLILHEITAIVPVLGLFGLFHYTNYVPVDYVTGHFGTYVEDGVGRFEKYFKRKGWFGFGHDQEDEANVPSTNPANHESKSEDAVERWHSGDGRYKVVVEVALAYAITKALLPIRIIGSVWATPWFAGVLVRAKSIFTRKS</sequence>
<feature type="transmembrane region" description="Helical" evidence="1">
    <location>
        <begin position="63"/>
        <end position="85"/>
    </location>
</feature>
<dbReference type="Pfam" id="PF10306">
    <property type="entry name" value="FLILHELTA"/>
    <property type="match status" value="1"/>
</dbReference>
<keyword evidence="1" id="KW-0472">Membrane</keyword>
<dbReference type="PANTHER" id="PTHR28002">
    <property type="entry name" value="MIOREX COMPLEX COMPONENT 11"/>
    <property type="match status" value="1"/>
</dbReference>
<dbReference type="EMBL" id="JAGTJS010000007">
    <property type="protein sequence ID" value="KAH7264378.1"/>
    <property type="molecule type" value="Genomic_DNA"/>
</dbReference>
<dbReference type="AlphaFoldDB" id="A0A9P9HUQ5"/>
<evidence type="ECO:0000313" key="2">
    <source>
        <dbReference type="EMBL" id="KAH7264378.1"/>
    </source>
</evidence>
<proteinExistence type="predicted"/>
<keyword evidence="3" id="KW-1185">Reference proteome</keyword>
<dbReference type="Proteomes" id="UP000736672">
    <property type="component" value="Unassembled WGS sequence"/>
</dbReference>